<accession>A0A8K0KIL8</accession>
<evidence type="ECO:0000256" key="6">
    <source>
        <dbReference type="ARBA" id="ARBA00022676"/>
    </source>
</evidence>
<evidence type="ECO:0000256" key="7">
    <source>
        <dbReference type="ARBA" id="ARBA00022679"/>
    </source>
</evidence>
<dbReference type="Gene3D" id="3.90.550.10">
    <property type="entry name" value="Spore Coat Polysaccharide Biosynthesis Protein SpsA, Chain A"/>
    <property type="match status" value="1"/>
</dbReference>
<keyword evidence="22" id="KW-1185">Reference proteome</keyword>
<comment type="subcellular location">
    <subcellularLocation>
        <location evidence="2">Golgi apparatus membrane</location>
        <topology evidence="2">Single-pass type II membrane protein</topology>
    </subcellularLocation>
</comment>
<dbReference type="PANTHER" id="PTHR46420:SF1">
    <property type="entry name" value="BETA-1,4-GLUCURONYLTRANSFERASE 1"/>
    <property type="match status" value="1"/>
</dbReference>
<keyword evidence="8" id="KW-0812">Transmembrane</keyword>
<evidence type="ECO:0000256" key="14">
    <source>
        <dbReference type="ARBA" id="ARBA00023180"/>
    </source>
</evidence>
<evidence type="ECO:0000256" key="18">
    <source>
        <dbReference type="ARBA" id="ARBA00032181"/>
    </source>
</evidence>
<organism evidence="21 22">
    <name type="scientific">Ladona fulva</name>
    <name type="common">Scarce chaser dragonfly</name>
    <name type="synonym">Libellula fulva</name>
    <dbReference type="NCBI Taxonomy" id="123851"/>
    <lineage>
        <taxon>Eukaryota</taxon>
        <taxon>Metazoa</taxon>
        <taxon>Ecdysozoa</taxon>
        <taxon>Arthropoda</taxon>
        <taxon>Hexapoda</taxon>
        <taxon>Insecta</taxon>
        <taxon>Pterygota</taxon>
        <taxon>Palaeoptera</taxon>
        <taxon>Odonata</taxon>
        <taxon>Epiprocta</taxon>
        <taxon>Anisoptera</taxon>
        <taxon>Libelluloidea</taxon>
        <taxon>Libellulidae</taxon>
        <taxon>Ladona</taxon>
    </lineage>
</organism>
<dbReference type="InterPro" id="IPR043189">
    <property type="entry name" value="B4GAT1"/>
</dbReference>
<sequence length="380" mass="43866">MILKVIPFAFVGPGWSSAANLSVCIATHSSVNRMQSLAELLLSWKAAASVAVFVSGPDVQIVQLFLGYLQFCYPEALLRVSIHLIHSVERPPVESSLPVGKKYDCKVHPEKFLEELSPDIGMSMEGKNETETVYPQNILRNSAIRMCPTEWIMTVDVDMLPPPSLHRRLENFFAQKENGNCSKCAFALPTYEVKPPNGLATPLEMAETLPNTKEDLLRLIKKKSARPFHIKIFKKNQETSKLSRWEKLPRLPNDDIHVAYVVNYSFWYEPVFVAKRGFPPFDERFLGFGMTRNTQAYEMFLAGYQFKLLDNAFLVHWGFQEMKRRPAWRLKQTAANYNLFKNWLLEKTIRYDSDPLNLTHKIVKNQEKRRFRVTMDKKEG</sequence>
<evidence type="ECO:0000256" key="15">
    <source>
        <dbReference type="ARBA" id="ARBA00023211"/>
    </source>
</evidence>
<dbReference type="EMBL" id="KZ308832">
    <property type="protein sequence ID" value="KAG8234611.1"/>
    <property type="molecule type" value="Genomic_DNA"/>
</dbReference>
<evidence type="ECO:0000256" key="16">
    <source>
        <dbReference type="ARBA" id="ARBA00030723"/>
    </source>
</evidence>
<dbReference type="PANTHER" id="PTHR46420">
    <property type="entry name" value="BETA-1,4-GLUCURONYLTRANSFERASE 1"/>
    <property type="match status" value="1"/>
</dbReference>
<keyword evidence="10" id="KW-0735">Signal-anchor</keyword>
<gene>
    <name evidence="21" type="ORF">J437_LFUL015024</name>
</gene>
<comment type="cofactor">
    <cofactor evidence="1">
        <name>Mn(2+)</name>
        <dbReference type="ChEBI" id="CHEBI:29035"/>
    </cofactor>
</comment>
<name>A0A8K0KIL8_LADFU</name>
<keyword evidence="11" id="KW-1133">Transmembrane helix</keyword>
<evidence type="ECO:0000256" key="11">
    <source>
        <dbReference type="ARBA" id="ARBA00022989"/>
    </source>
</evidence>
<protein>
    <recommendedName>
        <fullName evidence="5">Beta-1,4-glucuronyltransferase 1</fullName>
    </recommendedName>
    <alternativeName>
        <fullName evidence="16">I-beta-1,3-N-acetylglucosaminyltransferase</fullName>
    </alternativeName>
    <alternativeName>
        <fullName evidence="19">N-acetyllactosaminide beta-1,3-N-acetylglucosaminyltransferase</fullName>
    </alternativeName>
    <alternativeName>
        <fullName evidence="17">Poly-N-acetyllactosamine extension enzyme</fullName>
    </alternativeName>
    <alternativeName>
        <fullName evidence="18">UDP-GlcNAc:betaGal beta-1,3-N-acetylglucosaminyltransferase 1</fullName>
    </alternativeName>
</protein>
<proteinExistence type="inferred from homology"/>
<evidence type="ECO:0000256" key="9">
    <source>
        <dbReference type="ARBA" id="ARBA00022723"/>
    </source>
</evidence>
<comment type="caution">
    <text evidence="21">The sequence shown here is derived from an EMBL/GenBank/DDBJ whole genome shotgun (WGS) entry which is preliminary data.</text>
</comment>
<evidence type="ECO:0000256" key="13">
    <source>
        <dbReference type="ARBA" id="ARBA00023136"/>
    </source>
</evidence>
<dbReference type="Proteomes" id="UP000792457">
    <property type="component" value="Unassembled WGS sequence"/>
</dbReference>
<evidence type="ECO:0000313" key="21">
    <source>
        <dbReference type="EMBL" id="KAG8234611.1"/>
    </source>
</evidence>
<keyword evidence="7" id="KW-0808">Transferase</keyword>
<evidence type="ECO:0000256" key="10">
    <source>
        <dbReference type="ARBA" id="ARBA00022968"/>
    </source>
</evidence>
<comment type="catalytic activity">
    <reaction evidence="20">
        <text>3-O-[beta-D-Xyl-(1-&gt;4)-Rib-ol-P-Rib-ol-P-3-beta-D-GalNAc-(1-&gt;3)-beta-D-GlcNAc-(1-&gt;4)-(O-6-P-alpha-D-Man)]-Thr-[protein] + UDP-alpha-D-glucuronate = 3-O-[beta-D-GlcA-(1-&gt;3)-beta-D-Xyl-(1-&gt;4)-Rib-ol-P-Rib-ol-P-3-beta-D-GalNAc-(1-&gt;3)-beta-D-GlcNAc-(1-&gt;4)-(O-6-P-alpha-D-Man)]-Thr-[protein] + UDP + H(+)</text>
        <dbReference type="Rhea" id="RHEA:46860"/>
        <dbReference type="Rhea" id="RHEA-COMP:15023"/>
        <dbReference type="Rhea" id="RHEA-COMP:17482"/>
        <dbReference type="ChEBI" id="CHEBI:15378"/>
        <dbReference type="ChEBI" id="CHEBI:58052"/>
        <dbReference type="ChEBI" id="CHEBI:58223"/>
        <dbReference type="ChEBI" id="CHEBI:142405"/>
        <dbReference type="ChEBI" id="CHEBI:177336"/>
    </reaction>
</comment>
<keyword evidence="9" id="KW-0479">Metal-binding</keyword>
<reference evidence="21" key="2">
    <citation type="submission" date="2017-10" db="EMBL/GenBank/DDBJ databases">
        <title>Ladona fulva Genome sequencing and assembly.</title>
        <authorList>
            <person name="Murali S."/>
            <person name="Richards S."/>
            <person name="Bandaranaike D."/>
            <person name="Bellair M."/>
            <person name="Blankenburg K."/>
            <person name="Chao H."/>
            <person name="Dinh H."/>
            <person name="Doddapaneni H."/>
            <person name="Dugan-Rocha S."/>
            <person name="Elkadiri S."/>
            <person name="Gnanaolivu R."/>
            <person name="Hernandez B."/>
            <person name="Skinner E."/>
            <person name="Javaid M."/>
            <person name="Lee S."/>
            <person name="Li M."/>
            <person name="Ming W."/>
            <person name="Munidasa M."/>
            <person name="Muniz J."/>
            <person name="Nguyen L."/>
            <person name="Hughes D."/>
            <person name="Osuji N."/>
            <person name="Pu L.-L."/>
            <person name="Puazo M."/>
            <person name="Qu C."/>
            <person name="Quiroz J."/>
            <person name="Raj R."/>
            <person name="Weissenberger G."/>
            <person name="Xin Y."/>
            <person name="Zou X."/>
            <person name="Han Y."/>
            <person name="Worley K."/>
            <person name="Muzny D."/>
            <person name="Gibbs R."/>
        </authorList>
    </citation>
    <scope>NUCLEOTIDE SEQUENCE</scope>
    <source>
        <strain evidence="21">Sampled in the wild</strain>
    </source>
</reference>
<evidence type="ECO:0000256" key="5">
    <source>
        <dbReference type="ARBA" id="ARBA00017962"/>
    </source>
</evidence>
<comment type="similarity">
    <text evidence="4">Belongs to the glycosyltransferase 49 family.</text>
</comment>
<dbReference type="UniPathway" id="UPA00378"/>
<evidence type="ECO:0000313" key="22">
    <source>
        <dbReference type="Proteomes" id="UP000792457"/>
    </source>
</evidence>
<dbReference type="SUPFAM" id="SSF53448">
    <property type="entry name" value="Nucleotide-diphospho-sugar transferases"/>
    <property type="match status" value="1"/>
</dbReference>
<evidence type="ECO:0000256" key="3">
    <source>
        <dbReference type="ARBA" id="ARBA00004922"/>
    </source>
</evidence>
<keyword evidence="13" id="KW-0472">Membrane</keyword>
<keyword evidence="6" id="KW-0328">Glycosyltransferase</keyword>
<evidence type="ECO:0000256" key="2">
    <source>
        <dbReference type="ARBA" id="ARBA00004323"/>
    </source>
</evidence>
<evidence type="ECO:0000256" key="17">
    <source>
        <dbReference type="ARBA" id="ARBA00032175"/>
    </source>
</evidence>
<dbReference type="OrthoDB" id="6479716at2759"/>
<dbReference type="InterPro" id="IPR029044">
    <property type="entry name" value="Nucleotide-diphossugar_trans"/>
</dbReference>
<dbReference type="GO" id="GO:0015020">
    <property type="term" value="F:glucuronosyltransferase activity"/>
    <property type="evidence" value="ECO:0007669"/>
    <property type="project" value="InterPro"/>
</dbReference>
<keyword evidence="15" id="KW-0464">Manganese</keyword>
<dbReference type="Pfam" id="PF13896">
    <property type="entry name" value="Glyco_transf_49"/>
    <property type="match status" value="1"/>
</dbReference>
<evidence type="ECO:0000256" key="4">
    <source>
        <dbReference type="ARBA" id="ARBA00008539"/>
    </source>
</evidence>
<evidence type="ECO:0000256" key="12">
    <source>
        <dbReference type="ARBA" id="ARBA00023034"/>
    </source>
</evidence>
<dbReference type="GO" id="GO:0046872">
    <property type="term" value="F:metal ion binding"/>
    <property type="evidence" value="ECO:0007669"/>
    <property type="project" value="UniProtKB-KW"/>
</dbReference>
<keyword evidence="12" id="KW-0333">Golgi apparatus</keyword>
<comment type="pathway">
    <text evidence="3">Protein modification; protein glycosylation.</text>
</comment>
<reference evidence="21" key="1">
    <citation type="submission" date="2013-04" db="EMBL/GenBank/DDBJ databases">
        <authorList>
            <person name="Qu J."/>
            <person name="Murali S.C."/>
            <person name="Bandaranaike D."/>
            <person name="Bellair M."/>
            <person name="Blankenburg K."/>
            <person name="Chao H."/>
            <person name="Dinh H."/>
            <person name="Doddapaneni H."/>
            <person name="Downs B."/>
            <person name="Dugan-Rocha S."/>
            <person name="Elkadiri S."/>
            <person name="Gnanaolivu R.D."/>
            <person name="Hernandez B."/>
            <person name="Javaid M."/>
            <person name="Jayaseelan J.C."/>
            <person name="Lee S."/>
            <person name="Li M."/>
            <person name="Ming W."/>
            <person name="Munidasa M."/>
            <person name="Muniz J."/>
            <person name="Nguyen L."/>
            <person name="Ongeri F."/>
            <person name="Osuji N."/>
            <person name="Pu L.-L."/>
            <person name="Puazo M."/>
            <person name="Qu C."/>
            <person name="Quiroz J."/>
            <person name="Raj R."/>
            <person name="Weissenberger G."/>
            <person name="Xin Y."/>
            <person name="Zou X."/>
            <person name="Han Y."/>
            <person name="Richards S."/>
            <person name="Worley K."/>
            <person name="Muzny D."/>
            <person name="Gibbs R."/>
        </authorList>
    </citation>
    <scope>NUCLEOTIDE SEQUENCE</scope>
    <source>
        <strain evidence="21">Sampled in the wild</strain>
    </source>
</reference>
<evidence type="ECO:0000256" key="1">
    <source>
        <dbReference type="ARBA" id="ARBA00001936"/>
    </source>
</evidence>
<evidence type="ECO:0000256" key="19">
    <source>
        <dbReference type="ARBA" id="ARBA00033291"/>
    </source>
</evidence>
<dbReference type="AlphaFoldDB" id="A0A8K0KIL8"/>
<evidence type="ECO:0000256" key="8">
    <source>
        <dbReference type="ARBA" id="ARBA00022692"/>
    </source>
</evidence>
<dbReference type="GO" id="GO:0035269">
    <property type="term" value="P:protein O-linked glycosylation via mannose"/>
    <property type="evidence" value="ECO:0007669"/>
    <property type="project" value="TreeGrafter"/>
</dbReference>
<dbReference type="GO" id="GO:0000139">
    <property type="term" value="C:Golgi membrane"/>
    <property type="evidence" value="ECO:0007669"/>
    <property type="project" value="UniProtKB-SubCell"/>
</dbReference>
<keyword evidence="14" id="KW-0325">Glycoprotein</keyword>
<evidence type="ECO:0000256" key="20">
    <source>
        <dbReference type="ARBA" id="ARBA00047852"/>
    </source>
</evidence>